<dbReference type="EMBL" id="JABEQD010000002">
    <property type="protein sequence ID" value="MBB2167666.1"/>
    <property type="molecule type" value="Genomic_DNA"/>
</dbReference>
<feature type="domain" description="DAGKc" evidence="5">
    <location>
        <begin position="1"/>
        <end position="111"/>
    </location>
</feature>
<dbReference type="SUPFAM" id="SSF111331">
    <property type="entry name" value="NAD kinase/diacylglycerol kinase-like"/>
    <property type="match status" value="1"/>
</dbReference>
<dbReference type="InterPro" id="IPR050187">
    <property type="entry name" value="Lipid_Phosphate_FormReg"/>
</dbReference>
<dbReference type="InterPro" id="IPR017438">
    <property type="entry name" value="ATP-NAD_kinase_N"/>
</dbReference>
<dbReference type="PANTHER" id="PTHR12358">
    <property type="entry name" value="SPHINGOSINE KINASE"/>
    <property type="match status" value="1"/>
</dbReference>
<dbReference type="Gene3D" id="2.60.200.40">
    <property type="match status" value="1"/>
</dbReference>
<dbReference type="Pfam" id="PF00781">
    <property type="entry name" value="DAGK_cat"/>
    <property type="match status" value="1"/>
</dbReference>
<comment type="caution">
    <text evidence="6">The sequence shown here is derived from an EMBL/GenBank/DDBJ whole genome shotgun (WGS) entry which is preliminary data.</text>
</comment>
<dbReference type="InterPro" id="IPR045540">
    <property type="entry name" value="YegS/DAGK_C"/>
</dbReference>
<dbReference type="Proteomes" id="UP000559860">
    <property type="component" value="Unassembled WGS sequence"/>
</dbReference>
<keyword evidence="7" id="KW-1185">Reference proteome</keyword>
<reference evidence="6 7" key="1">
    <citation type="submission" date="2020-04" db="EMBL/GenBank/DDBJ databases">
        <title>Description of novel Gluconacetobacter.</title>
        <authorList>
            <person name="Sombolestani A."/>
        </authorList>
    </citation>
    <scope>NUCLEOTIDE SEQUENCE [LARGE SCALE GENOMIC DNA]</scope>
    <source>
        <strain evidence="6 7">LMG 27801</strain>
    </source>
</reference>
<dbReference type="Pfam" id="PF19279">
    <property type="entry name" value="YegS_C"/>
    <property type="match status" value="1"/>
</dbReference>
<name>A0A7W4NVB5_9PROT</name>
<dbReference type="GO" id="GO:0005524">
    <property type="term" value="F:ATP binding"/>
    <property type="evidence" value="ECO:0007669"/>
    <property type="project" value="UniProtKB-KW"/>
</dbReference>
<dbReference type="GO" id="GO:0005886">
    <property type="term" value="C:plasma membrane"/>
    <property type="evidence" value="ECO:0007669"/>
    <property type="project" value="TreeGrafter"/>
</dbReference>
<keyword evidence="4" id="KW-0067">ATP-binding</keyword>
<sequence length="300" mass="31947">MKKVIIITNPTAGHHSRSRISRFVRHLEQAGPRATIARTQYPGHATILARDAAASGLYSHIIAAGGDGTIAEVAAGMIGTSAILGILPLGSANVLAHELKIPFNEIRNAALIQAGHFTTIWPGYLHTKAGRQLFVQMASIGFDAHIVHGTSTRLKAWVGRAAYAVSTLSSLFRFELTEFTVLIDDIPHRATTVIVSKGSLYAGKYELTHHSAHGDRNFSVILFETSGKLALVRTILSLFLGRIGQQKGTRTLTASTVRIPSPAAIPIQSDGDRKGFSPVHLDISASPLHVATGPTPPPAG</sequence>
<keyword evidence="2" id="KW-0547">Nucleotide-binding</keyword>
<organism evidence="6 7">
    <name type="scientific">Gluconacetobacter aggeris</name>
    <dbReference type="NCBI Taxonomy" id="1286186"/>
    <lineage>
        <taxon>Bacteria</taxon>
        <taxon>Pseudomonadati</taxon>
        <taxon>Pseudomonadota</taxon>
        <taxon>Alphaproteobacteria</taxon>
        <taxon>Acetobacterales</taxon>
        <taxon>Acetobacteraceae</taxon>
        <taxon>Gluconacetobacter</taxon>
    </lineage>
</organism>
<dbReference type="InterPro" id="IPR001206">
    <property type="entry name" value="Diacylglycerol_kinase_cat_dom"/>
</dbReference>
<evidence type="ECO:0000256" key="3">
    <source>
        <dbReference type="ARBA" id="ARBA00022777"/>
    </source>
</evidence>
<dbReference type="SMART" id="SM00046">
    <property type="entry name" value="DAGKc"/>
    <property type="match status" value="1"/>
</dbReference>
<dbReference type="PANTHER" id="PTHR12358:SF106">
    <property type="entry name" value="LIPID KINASE YEGS"/>
    <property type="match status" value="1"/>
</dbReference>
<evidence type="ECO:0000259" key="5">
    <source>
        <dbReference type="PROSITE" id="PS50146"/>
    </source>
</evidence>
<keyword evidence="3 6" id="KW-0418">Kinase</keyword>
<evidence type="ECO:0000313" key="6">
    <source>
        <dbReference type="EMBL" id="MBB2167666.1"/>
    </source>
</evidence>
<proteinExistence type="predicted"/>
<dbReference type="AlphaFoldDB" id="A0A7W4NVB5"/>
<dbReference type="GO" id="GO:0016301">
    <property type="term" value="F:kinase activity"/>
    <property type="evidence" value="ECO:0007669"/>
    <property type="project" value="UniProtKB-KW"/>
</dbReference>
<gene>
    <name evidence="6" type="ORF">HLH36_04740</name>
</gene>
<dbReference type="PROSITE" id="PS50146">
    <property type="entry name" value="DAGK"/>
    <property type="match status" value="1"/>
</dbReference>
<dbReference type="Gene3D" id="3.40.50.10330">
    <property type="entry name" value="Probable inorganic polyphosphate/atp-NAD kinase, domain 1"/>
    <property type="match status" value="1"/>
</dbReference>
<evidence type="ECO:0000256" key="2">
    <source>
        <dbReference type="ARBA" id="ARBA00022741"/>
    </source>
</evidence>
<evidence type="ECO:0000256" key="1">
    <source>
        <dbReference type="ARBA" id="ARBA00022679"/>
    </source>
</evidence>
<protein>
    <submittedName>
        <fullName evidence="6">Diacylglycerol kinase family lipid kinase</fullName>
    </submittedName>
</protein>
<accession>A0A7W4NVB5</accession>
<dbReference type="RefSeq" id="WP_182985279.1">
    <property type="nucleotide sequence ID" value="NZ_JABEQD010000002.1"/>
</dbReference>
<evidence type="ECO:0000256" key="4">
    <source>
        <dbReference type="ARBA" id="ARBA00022840"/>
    </source>
</evidence>
<evidence type="ECO:0000313" key="7">
    <source>
        <dbReference type="Proteomes" id="UP000559860"/>
    </source>
</evidence>
<keyword evidence="1" id="KW-0808">Transferase</keyword>
<dbReference type="InterPro" id="IPR016064">
    <property type="entry name" value="NAD/diacylglycerol_kinase_sf"/>
</dbReference>